<dbReference type="EMBL" id="CP116669">
    <property type="protein sequence ID" value="WCH99265.1"/>
    <property type="molecule type" value="Genomic_DNA"/>
</dbReference>
<dbReference type="Proteomes" id="UP001214301">
    <property type="component" value="Chromosome"/>
</dbReference>
<dbReference type="SUPFAM" id="SSF52200">
    <property type="entry name" value="Toll/Interleukin receptor TIR domain"/>
    <property type="match status" value="1"/>
</dbReference>
<keyword evidence="3" id="KW-1185">Reference proteome</keyword>
<gene>
    <name evidence="2" type="ORF">PMC74_21225</name>
</gene>
<dbReference type="RefSeq" id="WP_156310223.1">
    <property type="nucleotide sequence ID" value="NZ_CP116669.1"/>
</dbReference>
<proteinExistence type="predicted"/>
<evidence type="ECO:0000313" key="3">
    <source>
        <dbReference type="Proteomes" id="UP001214301"/>
    </source>
</evidence>
<accession>A0ABY7R6S9</accession>
<reference evidence="2 3" key="1">
    <citation type="journal article" date="2020" name="Front. Microbiol.">
        <title>Toward Biorecycling: Isolation of a Soil Bacterium That Grows on a Polyurethane Oligomer and Monomer.</title>
        <authorList>
            <person name="Espinosa M.J.C."/>
            <person name="Blanco A.C."/>
            <person name="Schmidgall T."/>
            <person name="Atanasoff-Kardjalieff A.K."/>
            <person name="Kappelmeyer U."/>
            <person name="Tischler D."/>
            <person name="Pieper D.H."/>
            <person name="Heipieper H.J."/>
            <person name="Eberlein C."/>
        </authorList>
    </citation>
    <scope>NUCLEOTIDE SEQUENCE [LARGE SCALE GENOMIC DNA]</scope>
    <source>
        <strain evidence="2 3">TDA1</strain>
    </source>
</reference>
<dbReference type="InterPro" id="IPR035897">
    <property type="entry name" value="Toll_tir_struct_dom_sf"/>
</dbReference>
<dbReference type="Gene3D" id="3.40.50.10140">
    <property type="entry name" value="Toll/interleukin-1 receptor homology (TIR) domain"/>
    <property type="match status" value="1"/>
</dbReference>
<dbReference type="Pfam" id="PF13676">
    <property type="entry name" value="TIR_2"/>
    <property type="match status" value="1"/>
</dbReference>
<protein>
    <submittedName>
        <fullName evidence="2">Toll/interleukin-1 receptor domain-containing protein</fullName>
    </submittedName>
</protein>
<feature type="domain" description="TIR" evidence="1">
    <location>
        <begin position="36"/>
        <end position="122"/>
    </location>
</feature>
<organism evidence="2 3">
    <name type="scientific">Pseudomonas capeferrum</name>
    <dbReference type="NCBI Taxonomy" id="1495066"/>
    <lineage>
        <taxon>Bacteria</taxon>
        <taxon>Pseudomonadati</taxon>
        <taxon>Pseudomonadota</taxon>
        <taxon>Gammaproteobacteria</taxon>
        <taxon>Pseudomonadales</taxon>
        <taxon>Pseudomonadaceae</taxon>
        <taxon>Pseudomonas</taxon>
    </lineage>
</organism>
<sequence length="180" mass="20289">MARNVTRSELKRFSANASGSRSFTKSLTASAHNLTFISHSSKDKELVMGAMEIIANHGGVPYIDEVDPAMPKHTSEETADLLKSRITECKRFVLLTSPNSKDSRWVPWELGVADGKKGVNRIAIFAASDNEDDDKWSSWEYMGLYPRIVWGRLQGHPKPLWMVYEEKTNSAVTLRSWLTT</sequence>
<dbReference type="InterPro" id="IPR000157">
    <property type="entry name" value="TIR_dom"/>
</dbReference>
<evidence type="ECO:0000259" key="1">
    <source>
        <dbReference type="Pfam" id="PF13676"/>
    </source>
</evidence>
<evidence type="ECO:0000313" key="2">
    <source>
        <dbReference type="EMBL" id="WCH99265.1"/>
    </source>
</evidence>
<keyword evidence="2" id="KW-0675">Receptor</keyword>
<name>A0ABY7R6S9_9PSED</name>